<feature type="compositionally biased region" description="Basic and acidic residues" evidence="1">
    <location>
        <begin position="99"/>
        <end position="113"/>
    </location>
</feature>
<feature type="compositionally biased region" description="Polar residues" evidence="1">
    <location>
        <begin position="78"/>
        <end position="98"/>
    </location>
</feature>
<protein>
    <submittedName>
        <fullName evidence="3">Uncharacterized protein</fullName>
    </submittedName>
</protein>
<keyword evidence="2" id="KW-1133">Transmembrane helix</keyword>
<dbReference type="AlphaFoldDB" id="A0A1X7V1M1"/>
<reference evidence="3" key="1">
    <citation type="submission" date="2017-05" db="UniProtKB">
        <authorList>
            <consortium name="EnsemblMetazoa"/>
        </authorList>
    </citation>
    <scope>IDENTIFICATION</scope>
</reference>
<feature type="region of interest" description="Disordered" evidence="1">
    <location>
        <begin position="78"/>
        <end position="133"/>
    </location>
</feature>
<dbReference type="EnsemblMetazoa" id="Aqu2.1.33908_001">
    <property type="protein sequence ID" value="Aqu2.1.33908_001"/>
    <property type="gene ID" value="Aqu2.1.33908"/>
</dbReference>
<evidence type="ECO:0000313" key="3">
    <source>
        <dbReference type="EnsemblMetazoa" id="Aqu2.1.33908_001"/>
    </source>
</evidence>
<keyword evidence="2" id="KW-0472">Membrane</keyword>
<name>A0A1X7V1M1_AMPQE</name>
<sequence>MVVGVTVDVLVIIFSVLAFLLLLALLFLFCVCMYRMCAERWRKRQEYDLTTQFEAAPPTEYPPPEYHNLSLSTGLVSTNQQAASRNRGSNYRSMSQAERASDATRNRNNDMARETLLSDVSNDAGDQSDNEDT</sequence>
<accession>A0A1X7V1M1</accession>
<evidence type="ECO:0000256" key="1">
    <source>
        <dbReference type="SAM" id="MobiDB-lite"/>
    </source>
</evidence>
<evidence type="ECO:0000256" key="2">
    <source>
        <dbReference type="SAM" id="Phobius"/>
    </source>
</evidence>
<keyword evidence="2" id="KW-0812">Transmembrane</keyword>
<proteinExistence type="predicted"/>
<feature type="transmembrane region" description="Helical" evidence="2">
    <location>
        <begin position="12"/>
        <end position="34"/>
    </location>
</feature>
<dbReference type="InParanoid" id="A0A1X7V1M1"/>
<organism evidence="3">
    <name type="scientific">Amphimedon queenslandica</name>
    <name type="common">Sponge</name>
    <dbReference type="NCBI Taxonomy" id="400682"/>
    <lineage>
        <taxon>Eukaryota</taxon>
        <taxon>Metazoa</taxon>
        <taxon>Porifera</taxon>
        <taxon>Demospongiae</taxon>
        <taxon>Heteroscleromorpha</taxon>
        <taxon>Haplosclerida</taxon>
        <taxon>Niphatidae</taxon>
        <taxon>Amphimedon</taxon>
    </lineage>
</organism>